<evidence type="ECO:0000256" key="2">
    <source>
        <dbReference type="SAM" id="SignalP"/>
    </source>
</evidence>
<feature type="chain" id="PRO_5037715741" description="LPXTG cell wall anchor domain-containing protein" evidence="2">
    <location>
        <begin position="30"/>
        <end position="127"/>
    </location>
</feature>
<evidence type="ECO:0000313" key="3">
    <source>
        <dbReference type="EMBL" id="MBW4464798.1"/>
    </source>
</evidence>
<gene>
    <name evidence="3" type="ORF">KME07_05075</name>
</gene>
<protein>
    <recommendedName>
        <fullName evidence="5">LPXTG cell wall anchor domain-containing protein</fullName>
    </recommendedName>
</protein>
<evidence type="ECO:0008006" key="5">
    <source>
        <dbReference type="Google" id="ProtNLM"/>
    </source>
</evidence>
<accession>A0A951P850</accession>
<keyword evidence="1" id="KW-0812">Transmembrane</keyword>
<evidence type="ECO:0000313" key="4">
    <source>
        <dbReference type="Proteomes" id="UP000707356"/>
    </source>
</evidence>
<dbReference type="AlphaFoldDB" id="A0A951P850"/>
<feature type="transmembrane region" description="Helical" evidence="1">
    <location>
        <begin position="64"/>
        <end position="83"/>
    </location>
</feature>
<sequence>MKSKVFLSAILSAAALTGVALGTALPSSACSYSNTFKSTSTSIMGDAGTSGNTIDFTAPNKSSLIAAGLAALGLFAGGMVLKARLNKQSAGRTETAAPTAVKEASVFPIEVPAEALAAERERVEENV</sequence>
<dbReference type="Proteomes" id="UP000707356">
    <property type="component" value="Unassembled WGS sequence"/>
</dbReference>
<comment type="caution">
    <text evidence="3">The sequence shown here is derived from an EMBL/GenBank/DDBJ whole genome shotgun (WGS) entry which is preliminary data.</text>
</comment>
<organism evidence="3 4">
    <name type="scientific">Pegethrix bostrychoides GSE-TBD4-15B</name>
    <dbReference type="NCBI Taxonomy" id="2839662"/>
    <lineage>
        <taxon>Bacteria</taxon>
        <taxon>Bacillati</taxon>
        <taxon>Cyanobacteriota</taxon>
        <taxon>Cyanophyceae</taxon>
        <taxon>Oculatellales</taxon>
        <taxon>Oculatellaceae</taxon>
        <taxon>Pegethrix</taxon>
    </lineage>
</organism>
<evidence type="ECO:0000256" key="1">
    <source>
        <dbReference type="SAM" id="Phobius"/>
    </source>
</evidence>
<reference evidence="3" key="2">
    <citation type="journal article" date="2022" name="Microbiol. Resour. Announc.">
        <title>Metagenome Sequencing to Explore Phylogenomics of Terrestrial Cyanobacteria.</title>
        <authorList>
            <person name="Ward R.D."/>
            <person name="Stajich J.E."/>
            <person name="Johansen J.R."/>
            <person name="Huntemann M."/>
            <person name="Clum A."/>
            <person name="Foster B."/>
            <person name="Foster B."/>
            <person name="Roux S."/>
            <person name="Palaniappan K."/>
            <person name="Varghese N."/>
            <person name="Mukherjee S."/>
            <person name="Reddy T.B.K."/>
            <person name="Daum C."/>
            <person name="Copeland A."/>
            <person name="Chen I.A."/>
            <person name="Ivanova N.N."/>
            <person name="Kyrpides N.C."/>
            <person name="Shapiro N."/>
            <person name="Eloe-Fadrosh E.A."/>
            <person name="Pietrasiak N."/>
        </authorList>
    </citation>
    <scope>NUCLEOTIDE SEQUENCE</scope>
    <source>
        <strain evidence="3">GSE-TBD4-15B</strain>
    </source>
</reference>
<keyword evidence="1" id="KW-1133">Transmembrane helix</keyword>
<keyword evidence="2" id="KW-0732">Signal</keyword>
<feature type="signal peptide" evidence="2">
    <location>
        <begin position="1"/>
        <end position="29"/>
    </location>
</feature>
<dbReference type="EMBL" id="JAHHHV010000021">
    <property type="protein sequence ID" value="MBW4464798.1"/>
    <property type="molecule type" value="Genomic_DNA"/>
</dbReference>
<keyword evidence="1" id="KW-0472">Membrane</keyword>
<reference evidence="3" key="1">
    <citation type="submission" date="2021-05" db="EMBL/GenBank/DDBJ databases">
        <authorList>
            <person name="Pietrasiak N."/>
            <person name="Ward R."/>
            <person name="Stajich J.E."/>
            <person name="Kurbessoian T."/>
        </authorList>
    </citation>
    <scope>NUCLEOTIDE SEQUENCE</scope>
    <source>
        <strain evidence="3">GSE-TBD4-15B</strain>
    </source>
</reference>
<proteinExistence type="predicted"/>
<name>A0A951P850_9CYAN</name>